<evidence type="ECO:0000313" key="2">
    <source>
        <dbReference type="EMBL" id="KAF8393086.1"/>
    </source>
</evidence>
<dbReference type="OrthoDB" id="1696863at2759"/>
<evidence type="ECO:0000256" key="1">
    <source>
        <dbReference type="SAM" id="MobiDB-lite"/>
    </source>
</evidence>
<dbReference type="EMBL" id="JABCRI010000015">
    <property type="protein sequence ID" value="KAF8393086.1"/>
    <property type="molecule type" value="Genomic_DNA"/>
</dbReference>
<dbReference type="OMA" id="SGENWIR"/>
<dbReference type="AlphaFoldDB" id="A0A834YTR7"/>
<name>A0A834YTR7_TETSI</name>
<proteinExistence type="predicted"/>
<accession>A0A834YTR7</accession>
<feature type="compositionally biased region" description="Polar residues" evidence="1">
    <location>
        <begin position="104"/>
        <end position="121"/>
    </location>
</feature>
<feature type="compositionally biased region" description="Low complexity" evidence="1">
    <location>
        <begin position="80"/>
        <end position="89"/>
    </location>
</feature>
<protein>
    <submittedName>
        <fullName evidence="2">Uncharacterized protein</fullName>
    </submittedName>
</protein>
<dbReference type="PANTHER" id="PTHR35099:SF2">
    <property type="entry name" value="OS02G0182700 PROTEIN"/>
    <property type="match status" value="1"/>
</dbReference>
<sequence length="269" mass="30008">MGDEEWVKAAMTDVTMVAELLMRLHQSERYTSPPAKINAAVVPLKWGVRQPRSWKITRYNMVQFKKEDDSTRASPTTPLSWSGGTSFSGAGAGAGDDYEDSSRLTKPSSVGRSKVTATSETTIRRSRKKKTLTELKEEESLLVKERIDLKRELLTLRITFEEQRARNKSLKKMKLDLQLHSAKKGPVSDVAEKALSVQFHHKEVALDDHTPTLLPMSVTCDELVFPSPPSDSRKVQKKDVATLESSFVLPDLNLPTEDDSGSTVLYGMS</sequence>
<comment type="caution">
    <text evidence="2">The sequence shown here is derived from an EMBL/GenBank/DDBJ whole genome shotgun (WGS) entry which is preliminary data.</text>
</comment>
<keyword evidence="3" id="KW-1185">Reference proteome</keyword>
<feature type="region of interest" description="Disordered" evidence="1">
    <location>
        <begin position="66"/>
        <end position="128"/>
    </location>
</feature>
<organism evidence="2 3">
    <name type="scientific">Tetracentron sinense</name>
    <name type="common">Spur-leaf</name>
    <dbReference type="NCBI Taxonomy" id="13715"/>
    <lineage>
        <taxon>Eukaryota</taxon>
        <taxon>Viridiplantae</taxon>
        <taxon>Streptophyta</taxon>
        <taxon>Embryophyta</taxon>
        <taxon>Tracheophyta</taxon>
        <taxon>Spermatophyta</taxon>
        <taxon>Magnoliopsida</taxon>
        <taxon>Trochodendrales</taxon>
        <taxon>Trochodendraceae</taxon>
        <taxon>Tetracentron</taxon>
    </lineage>
</organism>
<dbReference type="Proteomes" id="UP000655225">
    <property type="component" value="Unassembled WGS sequence"/>
</dbReference>
<gene>
    <name evidence="2" type="ORF">HHK36_021327</name>
</gene>
<dbReference type="PANTHER" id="PTHR35099">
    <property type="entry name" value="OS02G0182700 PROTEIN"/>
    <property type="match status" value="1"/>
</dbReference>
<evidence type="ECO:0000313" key="3">
    <source>
        <dbReference type="Proteomes" id="UP000655225"/>
    </source>
</evidence>
<reference evidence="2 3" key="1">
    <citation type="submission" date="2020-04" db="EMBL/GenBank/DDBJ databases">
        <title>Plant Genome Project.</title>
        <authorList>
            <person name="Zhang R.-G."/>
        </authorList>
    </citation>
    <scope>NUCLEOTIDE SEQUENCE [LARGE SCALE GENOMIC DNA]</scope>
    <source>
        <strain evidence="2">YNK0</strain>
        <tissue evidence="2">Leaf</tissue>
    </source>
</reference>